<reference evidence="1" key="1">
    <citation type="submission" date="2022-08" db="EMBL/GenBank/DDBJ databases">
        <authorList>
            <person name="Kallberg Y."/>
            <person name="Tangrot J."/>
            <person name="Rosling A."/>
        </authorList>
    </citation>
    <scope>NUCLEOTIDE SEQUENCE</scope>
    <source>
        <strain evidence="1">Wild A</strain>
    </source>
</reference>
<sequence length="62" mass="6783">MVHQLESNEYQALLLKTLDISAGAEILSRDTKDIFMLINALDVPNGFCYLVNILVGTSSVLA</sequence>
<dbReference type="Proteomes" id="UP001153678">
    <property type="component" value="Unassembled WGS sequence"/>
</dbReference>
<organism evidence="1 2">
    <name type="scientific">Funneliformis geosporum</name>
    <dbReference type="NCBI Taxonomy" id="1117311"/>
    <lineage>
        <taxon>Eukaryota</taxon>
        <taxon>Fungi</taxon>
        <taxon>Fungi incertae sedis</taxon>
        <taxon>Mucoromycota</taxon>
        <taxon>Glomeromycotina</taxon>
        <taxon>Glomeromycetes</taxon>
        <taxon>Glomerales</taxon>
        <taxon>Glomeraceae</taxon>
        <taxon>Funneliformis</taxon>
    </lineage>
</organism>
<name>A0A9W4SXM7_9GLOM</name>
<dbReference type="EMBL" id="CAMKVN010003582">
    <property type="protein sequence ID" value="CAI2185102.1"/>
    <property type="molecule type" value="Genomic_DNA"/>
</dbReference>
<evidence type="ECO:0000313" key="1">
    <source>
        <dbReference type="EMBL" id="CAI2185102.1"/>
    </source>
</evidence>
<comment type="caution">
    <text evidence="1">The sequence shown here is derived from an EMBL/GenBank/DDBJ whole genome shotgun (WGS) entry which is preliminary data.</text>
</comment>
<dbReference type="AlphaFoldDB" id="A0A9W4SXM7"/>
<accession>A0A9W4SXM7</accession>
<protein>
    <submittedName>
        <fullName evidence="1">3794_t:CDS:1</fullName>
    </submittedName>
</protein>
<gene>
    <name evidence="1" type="ORF">FWILDA_LOCUS11909</name>
</gene>
<proteinExistence type="predicted"/>
<keyword evidence="2" id="KW-1185">Reference proteome</keyword>
<evidence type="ECO:0000313" key="2">
    <source>
        <dbReference type="Proteomes" id="UP001153678"/>
    </source>
</evidence>